<gene>
    <name evidence="1" type="ORF">M9Y10_039444</name>
</gene>
<protein>
    <submittedName>
        <fullName evidence="1">Uncharacterized protein</fullName>
    </submittedName>
</protein>
<comment type="caution">
    <text evidence="1">The sequence shown here is derived from an EMBL/GenBank/DDBJ whole genome shotgun (WGS) entry which is preliminary data.</text>
</comment>
<evidence type="ECO:0000313" key="2">
    <source>
        <dbReference type="Proteomes" id="UP001470230"/>
    </source>
</evidence>
<evidence type="ECO:0000313" key="1">
    <source>
        <dbReference type="EMBL" id="KAK8888374.1"/>
    </source>
</evidence>
<dbReference type="EMBL" id="JAPFFF010000006">
    <property type="protein sequence ID" value="KAK8888374.1"/>
    <property type="molecule type" value="Genomic_DNA"/>
</dbReference>
<name>A0ABR2KB91_9EUKA</name>
<proteinExistence type="predicted"/>
<accession>A0ABR2KB91</accession>
<keyword evidence="2" id="KW-1185">Reference proteome</keyword>
<dbReference type="Gene3D" id="2.60.60.30">
    <property type="entry name" value="sav2460 like domains"/>
    <property type="match status" value="1"/>
</dbReference>
<reference evidence="1 2" key="1">
    <citation type="submission" date="2024-04" db="EMBL/GenBank/DDBJ databases">
        <title>Tritrichomonas musculus Genome.</title>
        <authorList>
            <person name="Alves-Ferreira E."/>
            <person name="Grigg M."/>
            <person name="Lorenzi H."/>
            <person name="Galac M."/>
        </authorList>
    </citation>
    <scope>NUCLEOTIDE SEQUENCE [LARGE SCALE GENOMIC DNA]</scope>
    <source>
        <strain evidence="1 2">EAF2021</strain>
    </source>
</reference>
<sequence>MPRLEEMTIGIYQLICPHDKTLHLRFDAQKGKKYSLNELFQKNHSKSSPLKINVAIGWYTYTDLDLLIFPMTNDGRLLDPIGSKCQKRDANRSIQSQGDSKKGVKYGDNEIITIDLNRVDSNTKCI</sequence>
<dbReference type="Proteomes" id="UP001470230">
    <property type="component" value="Unassembled WGS sequence"/>
</dbReference>
<organism evidence="1 2">
    <name type="scientific">Tritrichomonas musculus</name>
    <dbReference type="NCBI Taxonomy" id="1915356"/>
    <lineage>
        <taxon>Eukaryota</taxon>
        <taxon>Metamonada</taxon>
        <taxon>Parabasalia</taxon>
        <taxon>Tritrichomonadida</taxon>
        <taxon>Tritrichomonadidae</taxon>
        <taxon>Tritrichomonas</taxon>
    </lineage>
</organism>